<sequence length="128" mass="14607">MAERISKGKDNRREKGAAAEQAACDYLVAEGYAIKDRNWRRRSGELDIVAELGRLLVIVEVRSRSGSGRYGTAVESVDFRKTRQVRSTALTYLHYTQQEERELRFDVIAIEFDTELNVVSLQHIKGAF</sequence>
<dbReference type="HAMAP" id="MF_00048">
    <property type="entry name" value="UPF0102"/>
    <property type="match status" value="1"/>
</dbReference>
<dbReference type="InterPro" id="IPR011856">
    <property type="entry name" value="tRNA_endonuc-like_dom_sf"/>
</dbReference>
<name>A0A919YF77_9BACL</name>
<evidence type="ECO:0000256" key="2">
    <source>
        <dbReference type="HAMAP-Rule" id="MF_00048"/>
    </source>
</evidence>
<dbReference type="InterPro" id="IPR011335">
    <property type="entry name" value="Restrct_endonuc-II-like"/>
</dbReference>
<dbReference type="Gene3D" id="3.40.1350.10">
    <property type="match status" value="1"/>
</dbReference>
<dbReference type="InterPro" id="IPR003509">
    <property type="entry name" value="UPF0102_YraN-like"/>
</dbReference>
<organism evidence="3 4">
    <name type="scientific">Paenibacillus azoreducens</name>
    <dbReference type="NCBI Taxonomy" id="116718"/>
    <lineage>
        <taxon>Bacteria</taxon>
        <taxon>Bacillati</taxon>
        <taxon>Bacillota</taxon>
        <taxon>Bacilli</taxon>
        <taxon>Bacillales</taxon>
        <taxon>Paenibacillaceae</taxon>
        <taxon>Paenibacillus</taxon>
    </lineage>
</organism>
<accession>A0A919YF77</accession>
<dbReference type="Pfam" id="PF02021">
    <property type="entry name" value="UPF0102"/>
    <property type="match status" value="1"/>
</dbReference>
<comment type="similarity">
    <text evidence="1 2">Belongs to the UPF0102 family.</text>
</comment>
<protein>
    <recommendedName>
        <fullName evidence="2">UPF0102 protein J34TS1_28000</fullName>
    </recommendedName>
</protein>
<dbReference type="EMBL" id="BORT01000011">
    <property type="protein sequence ID" value="GIO48035.1"/>
    <property type="molecule type" value="Genomic_DNA"/>
</dbReference>
<dbReference type="NCBIfam" id="NF009150">
    <property type="entry name" value="PRK12497.1-3"/>
    <property type="match status" value="1"/>
</dbReference>
<dbReference type="AlphaFoldDB" id="A0A919YF77"/>
<dbReference type="SUPFAM" id="SSF52980">
    <property type="entry name" value="Restriction endonuclease-like"/>
    <property type="match status" value="1"/>
</dbReference>
<gene>
    <name evidence="3" type="ORF">J34TS1_28000</name>
</gene>
<evidence type="ECO:0000313" key="4">
    <source>
        <dbReference type="Proteomes" id="UP000682811"/>
    </source>
</evidence>
<evidence type="ECO:0000313" key="3">
    <source>
        <dbReference type="EMBL" id="GIO48035.1"/>
    </source>
</evidence>
<dbReference type="Proteomes" id="UP000682811">
    <property type="component" value="Unassembled WGS sequence"/>
</dbReference>
<dbReference type="PANTHER" id="PTHR34039:SF1">
    <property type="entry name" value="UPF0102 PROTEIN YRAN"/>
    <property type="match status" value="1"/>
</dbReference>
<dbReference type="RefSeq" id="WP_212978765.1">
    <property type="nucleotide sequence ID" value="NZ_AP025343.1"/>
</dbReference>
<keyword evidence="4" id="KW-1185">Reference proteome</keyword>
<reference evidence="3 4" key="1">
    <citation type="submission" date="2021-03" db="EMBL/GenBank/DDBJ databases">
        <title>Antimicrobial resistance genes in bacteria isolated from Japanese honey, and their potential for conferring macrolide and lincosamide resistance in the American foulbrood pathogen Paenibacillus larvae.</title>
        <authorList>
            <person name="Okamoto M."/>
            <person name="Kumagai M."/>
            <person name="Kanamori H."/>
            <person name="Takamatsu D."/>
        </authorList>
    </citation>
    <scope>NUCLEOTIDE SEQUENCE [LARGE SCALE GENOMIC DNA]</scope>
    <source>
        <strain evidence="3 4">J34TS1</strain>
    </source>
</reference>
<dbReference type="NCBIfam" id="TIGR00252">
    <property type="entry name" value="YraN family protein"/>
    <property type="match status" value="1"/>
</dbReference>
<dbReference type="GO" id="GO:0003676">
    <property type="term" value="F:nucleic acid binding"/>
    <property type="evidence" value="ECO:0007669"/>
    <property type="project" value="InterPro"/>
</dbReference>
<proteinExistence type="inferred from homology"/>
<dbReference type="PANTHER" id="PTHR34039">
    <property type="entry name" value="UPF0102 PROTEIN YRAN"/>
    <property type="match status" value="1"/>
</dbReference>
<evidence type="ECO:0000256" key="1">
    <source>
        <dbReference type="ARBA" id="ARBA00006738"/>
    </source>
</evidence>
<comment type="caution">
    <text evidence="3">The sequence shown here is derived from an EMBL/GenBank/DDBJ whole genome shotgun (WGS) entry which is preliminary data.</text>
</comment>